<feature type="transmembrane region" description="Helical" evidence="1">
    <location>
        <begin position="234"/>
        <end position="253"/>
    </location>
</feature>
<name>A0A3B0VAW1_9ZZZZ</name>
<feature type="transmembrane region" description="Helical" evidence="1">
    <location>
        <begin position="416"/>
        <end position="434"/>
    </location>
</feature>
<feature type="transmembrane region" description="Helical" evidence="1">
    <location>
        <begin position="273"/>
        <end position="295"/>
    </location>
</feature>
<feature type="transmembrane region" description="Helical" evidence="1">
    <location>
        <begin position="519"/>
        <end position="537"/>
    </location>
</feature>
<feature type="transmembrane region" description="Helical" evidence="1">
    <location>
        <begin position="103"/>
        <end position="121"/>
    </location>
</feature>
<keyword evidence="1" id="KW-0812">Transmembrane</keyword>
<dbReference type="EMBL" id="UOEY01000013">
    <property type="protein sequence ID" value="VAW35327.1"/>
    <property type="molecule type" value="Genomic_DNA"/>
</dbReference>
<feature type="transmembrane region" description="Helical" evidence="1">
    <location>
        <begin position="307"/>
        <end position="327"/>
    </location>
</feature>
<feature type="transmembrane region" description="Helical" evidence="1">
    <location>
        <begin position="440"/>
        <end position="460"/>
    </location>
</feature>
<evidence type="ECO:0008006" key="3">
    <source>
        <dbReference type="Google" id="ProtNLM"/>
    </source>
</evidence>
<proteinExistence type="predicted"/>
<gene>
    <name evidence="2" type="ORF">MNBD_DELTA04-541</name>
</gene>
<organism evidence="2">
    <name type="scientific">hydrothermal vent metagenome</name>
    <dbReference type="NCBI Taxonomy" id="652676"/>
    <lineage>
        <taxon>unclassified sequences</taxon>
        <taxon>metagenomes</taxon>
        <taxon>ecological metagenomes</taxon>
    </lineage>
</organism>
<keyword evidence="1" id="KW-0472">Membrane</keyword>
<feature type="transmembrane region" description="Helical" evidence="1">
    <location>
        <begin position="208"/>
        <end position="227"/>
    </location>
</feature>
<feature type="transmembrane region" description="Helical" evidence="1">
    <location>
        <begin position="365"/>
        <end position="382"/>
    </location>
</feature>
<feature type="transmembrane region" description="Helical" evidence="1">
    <location>
        <begin position="162"/>
        <end position="179"/>
    </location>
</feature>
<feature type="transmembrane region" description="Helical" evidence="1">
    <location>
        <begin position="572"/>
        <end position="593"/>
    </location>
</feature>
<feature type="transmembrane region" description="Helical" evidence="1">
    <location>
        <begin position="186"/>
        <end position="202"/>
    </location>
</feature>
<accession>A0A3B0VAW1</accession>
<feature type="transmembrane region" description="Helical" evidence="1">
    <location>
        <begin position="388"/>
        <end position="404"/>
    </location>
</feature>
<evidence type="ECO:0000256" key="1">
    <source>
        <dbReference type="SAM" id="Phobius"/>
    </source>
</evidence>
<evidence type="ECO:0000313" key="2">
    <source>
        <dbReference type="EMBL" id="VAW35327.1"/>
    </source>
</evidence>
<reference evidence="2" key="1">
    <citation type="submission" date="2018-06" db="EMBL/GenBank/DDBJ databases">
        <authorList>
            <person name="Zhirakovskaya E."/>
        </authorList>
    </citation>
    <scope>NUCLEOTIDE SEQUENCE</scope>
</reference>
<protein>
    <recommendedName>
        <fullName evidence="3">DUF2339 domain-containing protein</fullName>
    </recommendedName>
</protein>
<feature type="transmembrane region" description="Helical" evidence="1">
    <location>
        <begin position="77"/>
        <end position="97"/>
    </location>
</feature>
<feature type="transmembrane region" description="Helical" evidence="1">
    <location>
        <begin position="333"/>
        <end position="353"/>
    </location>
</feature>
<feature type="transmembrane region" description="Helical" evidence="1">
    <location>
        <begin position="544"/>
        <end position="566"/>
    </location>
</feature>
<feature type="transmembrane region" description="Helical" evidence="1">
    <location>
        <begin position="133"/>
        <end position="150"/>
    </location>
</feature>
<dbReference type="AlphaFoldDB" id="A0A3B0VAW1"/>
<keyword evidence="1" id="KW-1133">Transmembrane helix</keyword>
<sequence>MNHDKGETGAVVERLSKQLHALTMRVEHLSERVSTLESSRSTITGRPAGNRIPAAAARQQPSLQLAGRPPTLINTGILSRIATICFLLVIALILRTITDNHIVNTHIGSLLGITYAALLIVTGWRLYEKESRLAPVFPGCGILLLFLVVLETHIRFGSPSSIWAYTIIFIAGTFVFAMSLRYKASFLIYLAVPGAATIAMAIDFPSPAYPILGAFLLAANIAASYAFKRRARYGYLRGLTLVISVSFWLLWASKIDTIYSYYANRSINELYPAWFFVMLFLFWGVYVTTVILEVIKKEPHLDFFESFLPTLSAAGAFWAGHTVPAAWFGDGRWFDVTVVIIAVGHLALAWWLAGHDRERARGSNVFALAGTCLIVLTSATVIRDIGLVLPVWSAGACGLVLLSAKWHNEGVRITSYLLQLTACIVAIMSGAMTVPSSLPLVGGLAAAGLACFSLLQYRWSRVHKPIATHSFYFSRIDKKDHSAVILLLIGLLNVFYFAQFGLYEIFSRVTTNWRPSLQSGQSLTINLSAIVLMFIALQEKDKEIIVVAAAVALIGMAKVFIFDMFSIKGVPLVLSVFSSGAVAAVGSVITGRWQKKETA</sequence>
<feature type="transmembrane region" description="Helical" evidence="1">
    <location>
        <begin position="481"/>
        <end position="499"/>
    </location>
</feature>